<keyword evidence="1" id="KW-0472">Membrane</keyword>
<accession>A0ABS5XFK8</accession>
<protein>
    <submittedName>
        <fullName evidence="3">PA2779 family protein</fullName>
    </submittedName>
</protein>
<name>A0ABS5XFK8_9GAMM</name>
<dbReference type="EMBL" id="JAGTIS010000001">
    <property type="protein sequence ID" value="MBT8765122.1"/>
    <property type="molecule type" value="Genomic_DNA"/>
</dbReference>
<keyword evidence="1" id="KW-1133">Transmembrane helix</keyword>
<evidence type="ECO:0000256" key="1">
    <source>
        <dbReference type="SAM" id="Phobius"/>
    </source>
</evidence>
<reference evidence="3 4" key="1">
    <citation type="submission" date="2021-04" db="EMBL/GenBank/DDBJ databases">
        <title>Pseudomonas boanensis sp. nov., a bacterium isolated from river water used for household purposes in Boane District, Mozambique.</title>
        <authorList>
            <person name="Nicklasson M."/>
            <person name="Martin-Rodriguez A.J."/>
            <person name="Thorell K."/>
            <person name="Neves L."/>
            <person name="Mussagy A."/>
            <person name="Rydberg H.A."/>
            <person name="Hernroth B."/>
            <person name="Svensson-Stadler L."/>
            <person name="Sjoling A."/>
        </authorList>
    </citation>
    <scope>NUCLEOTIDE SEQUENCE [LARGE SCALE GENOMIC DNA]</scope>
    <source>
        <strain evidence="3 4">DB1</strain>
    </source>
</reference>
<gene>
    <name evidence="3" type="ORF">J7302_03085</name>
</gene>
<feature type="signal peptide" evidence="2">
    <location>
        <begin position="1"/>
        <end position="27"/>
    </location>
</feature>
<sequence length="118" mass="12294">MKRLTLMSSTALILICLALLPAATAQAGLISTQEAIATQQIQDDHAKIEAFLSQATVADEMQSLGVDPATARARVKALTAEEAAQLSQRIDSLPAGGALSGTDFLLILLIVIVVAILL</sequence>
<organism evidence="3 4">
    <name type="scientific">Metapseudomonas boanensis</name>
    <dbReference type="NCBI Taxonomy" id="2822138"/>
    <lineage>
        <taxon>Bacteria</taxon>
        <taxon>Pseudomonadati</taxon>
        <taxon>Pseudomonadota</taxon>
        <taxon>Gammaproteobacteria</taxon>
        <taxon>Pseudomonadales</taxon>
        <taxon>Pseudomonadaceae</taxon>
        <taxon>Metapseudomonas</taxon>
    </lineage>
</organism>
<keyword evidence="4" id="KW-1185">Reference proteome</keyword>
<dbReference type="Pfam" id="PF20332">
    <property type="entry name" value="DUF6627"/>
    <property type="match status" value="1"/>
</dbReference>
<evidence type="ECO:0000313" key="3">
    <source>
        <dbReference type="EMBL" id="MBT8765122.1"/>
    </source>
</evidence>
<dbReference type="RefSeq" id="WP_215370038.1">
    <property type="nucleotide sequence ID" value="NZ_JAGTIS010000001.1"/>
</dbReference>
<dbReference type="Proteomes" id="UP001519667">
    <property type="component" value="Unassembled WGS sequence"/>
</dbReference>
<keyword evidence="1" id="KW-0812">Transmembrane</keyword>
<comment type="caution">
    <text evidence="3">The sequence shown here is derived from an EMBL/GenBank/DDBJ whole genome shotgun (WGS) entry which is preliminary data.</text>
</comment>
<feature type="transmembrane region" description="Helical" evidence="1">
    <location>
        <begin position="95"/>
        <end position="117"/>
    </location>
</feature>
<evidence type="ECO:0000313" key="4">
    <source>
        <dbReference type="Proteomes" id="UP001519667"/>
    </source>
</evidence>
<evidence type="ECO:0000256" key="2">
    <source>
        <dbReference type="SAM" id="SignalP"/>
    </source>
</evidence>
<keyword evidence="2" id="KW-0732">Signal</keyword>
<dbReference type="InterPro" id="IPR046735">
    <property type="entry name" value="PA2779-like"/>
</dbReference>
<feature type="chain" id="PRO_5046739410" evidence="2">
    <location>
        <begin position="28"/>
        <end position="118"/>
    </location>
</feature>
<proteinExistence type="predicted"/>
<dbReference type="NCBIfam" id="NF033919">
    <property type="entry name" value="PA2779_fam"/>
    <property type="match status" value="1"/>
</dbReference>